<sequence>MGKVRNLFAIALGSYTELATTLYEEQFEKAKKSGTKAHLSSFADTQVSNLSPAYKIFNSSVNIQRPILVTHDSMGN</sequence>
<organism evidence="1 2">
    <name type="scientific">Legionella bozemanae</name>
    <name type="common">Fluoribacter bozemanae</name>
    <dbReference type="NCBI Taxonomy" id="447"/>
    <lineage>
        <taxon>Bacteria</taxon>
        <taxon>Pseudomonadati</taxon>
        <taxon>Pseudomonadota</taxon>
        <taxon>Gammaproteobacteria</taxon>
        <taxon>Legionellales</taxon>
        <taxon>Legionellaceae</taxon>
        <taxon>Legionella</taxon>
    </lineage>
</organism>
<keyword evidence="2" id="KW-1185">Reference proteome</keyword>
<comment type="caution">
    <text evidence="1">The sequence shown here is derived from an EMBL/GenBank/DDBJ whole genome shotgun (WGS) entry which is preliminary data.</text>
</comment>
<dbReference type="Proteomes" id="UP000054695">
    <property type="component" value="Unassembled WGS sequence"/>
</dbReference>
<proteinExistence type="predicted"/>
<name>A0A0W0RRG6_LEGBO</name>
<evidence type="ECO:0000313" key="1">
    <source>
        <dbReference type="EMBL" id="KTC73653.1"/>
    </source>
</evidence>
<evidence type="ECO:0000313" key="2">
    <source>
        <dbReference type="Proteomes" id="UP000054695"/>
    </source>
</evidence>
<protein>
    <submittedName>
        <fullName evidence="1">Uncharacterized protein</fullName>
    </submittedName>
</protein>
<gene>
    <name evidence="1" type="ORF">Lboz_2299</name>
</gene>
<accession>A0A0W0RRG6</accession>
<reference evidence="1 2" key="1">
    <citation type="submission" date="2015-11" db="EMBL/GenBank/DDBJ databases">
        <title>Genomic analysis of 38 Legionella species identifies large and diverse effector repertoires.</title>
        <authorList>
            <person name="Burstein D."/>
            <person name="Amaro F."/>
            <person name="Zusman T."/>
            <person name="Lifshitz Z."/>
            <person name="Cohen O."/>
            <person name="Gilbert J.A."/>
            <person name="Pupko T."/>
            <person name="Shuman H.A."/>
            <person name="Segal G."/>
        </authorList>
    </citation>
    <scope>NUCLEOTIDE SEQUENCE [LARGE SCALE GENOMIC DNA]</scope>
    <source>
        <strain evidence="1 2">WIGA</strain>
    </source>
</reference>
<dbReference type="AlphaFoldDB" id="A0A0W0RRG6"/>
<dbReference type="PATRIC" id="fig|447.4.peg.2434"/>
<dbReference type="EMBL" id="LNXU01000019">
    <property type="protein sequence ID" value="KTC73653.1"/>
    <property type="molecule type" value="Genomic_DNA"/>
</dbReference>